<dbReference type="CDD" id="cd01991">
    <property type="entry name" value="Asn_synthase_B_C"/>
    <property type="match status" value="1"/>
</dbReference>
<name>A0A497Z772_9RHOB</name>
<dbReference type="Pfam" id="PF13537">
    <property type="entry name" value="GATase_7"/>
    <property type="match status" value="1"/>
</dbReference>
<dbReference type="InterPro" id="IPR017932">
    <property type="entry name" value="GATase_2_dom"/>
</dbReference>
<gene>
    <name evidence="12" type="ORF">CLV75_2937</name>
</gene>
<comment type="catalytic activity">
    <reaction evidence="7">
        <text>L-aspartate + L-glutamine + ATP + H2O = L-asparagine + L-glutamate + AMP + diphosphate + H(+)</text>
        <dbReference type="Rhea" id="RHEA:12228"/>
        <dbReference type="ChEBI" id="CHEBI:15377"/>
        <dbReference type="ChEBI" id="CHEBI:15378"/>
        <dbReference type="ChEBI" id="CHEBI:29985"/>
        <dbReference type="ChEBI" id="CHEBI:29991"/>
        <dbReference type="ChEBI" id="CHEBI:30616"/>
        <dbReference type="ChEBI" id="CHEBI:33019"/>
        <dbReference type="ChEBI" id="CHEBI:58048"/>
        <dbReference type="ChEBI" id="CHEBI:58359"/>
        <dbReference type="ChEBI" id="CHEBI:456215"/>
        <dbReference type="EC" id="6.3.5.4"/>
    </reaction>
</comment>
<comment type="similarity">
    <text evidence="2">Belongs to the asparagine synthetase family.</text>
</comment>
<dbReference type="SUPFAM" id="SSF56235">
    <property type="entry name" value="N-terminal nucleophile aminohydrolases (Ntn hydrolases)"/>
    <property type="match status" value="1"/>
</dbReference>
<dbReference type="PROSITE" id="PS51278">
    <property type="entry name" value="GATASE_TYPE_2"/>
    <property type="match status" value="1"/>
</dbReference>
<dbReference type="InterPro" id="IPR033738">
    <property type="entry name" value="AsnB_N"/>
</dbReference>
<feature type="binding site" evidence="9">
    <location>
        <position position="293"/>
    </location>
    <ligand>
        <name>ATP</name>
        <dbReference type="ChEBI" id="CHEBI:30616"/>
    </ligand>
</feature>
<dbReference type="InterPro" id="IPR014729">
    <property type="entry name" value="Rossmann-like_a/b/a_fold"/>
</dbReference>
<reference evidence="12 13" key="1">
    <citation type="submission" date="2018-10" db="EMBL/GenBank/DDBJ databases">
        <title>Genomic Encyclopedia of Archaeal and Bacterial Type Strains, Phase II (KMG-II): from individual species to whole genera.</title>
        <authorList>
            <person name="Goeker M."/>
        </authorList>
    </citation>
    <scope>NUCLEOTIDE SEQUENCE [LARGE SCALE GENOMIC DNA]</scope>
    <source>
        <strain evidence="12 13">DSM 29317</strain>
    </source>
</reference>
<dbReference type="OrthoDB" id="9763290at2"/>
<dbReference type="SUPFAM" id="SSF52402">
    <property type="entry name" value="Adenine nucleotide alpha hydrolases-like"/>
    <property type="match status" value="1"/>
</dbReference>
<evidence type="ECO:0000256" key="6">
    <source>
        <dbReference type="ARBA" id="ARBA00022962"/>
    </source>
</evidence>
<dbReference type="PANTHER" id="PTHR43284:SF1">
    <property type="entry name" value="ASPARAGINE SYNTHETASE"/>
    <property type="match status" value="1"/>
</dbReference>
<comment type="pathway">
    <text evidence="1">Amino-acid biosynthesis; L-asparagine biosynthesis; L-asparagine from L-aspartate (L-Gln route): step 1/1.</text>
</comment>
<keyword evidence="8" id="KW-0028">Amino-acid biosynthesis</keyword>
<dbReference type="PANTHER" id="PTHR43284">
    <property type="entry name" value="ASPARAGINE SYNTHETASE (GLUTAMINE-HYDROLYZING)"/>
    <property type="match status" value="1"/>
</dbReference>
<evidence type="ECO:0000256" key="5">
    <source>
        <dbReference type="ARBA" id="ARBA00022840"/>
    </source>
</evidence>
<evidence type="ECO:0000256" key="4">
    <source>
        <dbReference type="ARBA" id="ARBA00022741"/>
    </source>
</evidence>
<keyword evidence="6 8" id="KW-0315">Glutamine amidotransferase</keyword>
<feature type="site" description="Important for beta-aspartyl-AMP intermediate formation" evidence="10">
    <location>
        <position position="369"/>
    </location>
</feature>
<evidence type="ECO:0000256" key="3">
    <source>
        <dbReference type="ARBA" id="ARBA00012737"/>
    </source>
</evidence>
<dbReference type="Gene3D" id="3.40.50.620">
    <property type="entry name" value="HUPs"/>
    <property type="match status" value="2"/>
</dbReference>
<dbReference type="Gene3D" id="3.60.20.10">
    <property type="entry name" value="Glutamine Phosphoribosylpyrophosphate, subunit 1, domain 1"/>
    <property type="match status" value="1"/>
</dbReference>
<keyword evidence="5 9" id="KW-0067">ATP-binding</keyword>
<keyword evidence="13" id="KW-1185">Reference proteome</keyword>
<dbReference type="STRING" id="981384.GCA_000192475_00699"/>
<evidence type="ECO:0000256" key="10">
    <source>
        <dbReference type="PIRSR" id="PIRSR001589-3"/>
    </source>
</evidence>
<evidence type="ECO:0000256" key="9">
    <source>
        <dbReference type="PIRSR" id="PIRSR001589-2"/>
    </source>
</evidence>
<feature type="binding site" evidence="9">
    <location>
        <position position="102"/>
    </location>
    <ligand>
        <name>L-glutamine</name>
        <dbReference type="ChEBI" id="CHEBI:58359"/>
    </ligand>
</feature>
<dbReference type="InterPro" id="IPR006426">
    <property type="entry name" value="Asn_synth_AEB"/>
</dbReference>
<dbReference type="CDD" id="cd00712">
    <property type="entry name" value="AsnB"/>
    <property type="match status" value="1"/>
</dbReference>
<comment type="caution">
    <text evidence="12">The sequence shown here is derived from an EMBL/GenBank/DDBJ whole genome shotgun (WGS) entry which is preliminary data.</text>
</comment>
<dbReference type="Proteomes" id="UP000271700">
    <property type="component" value="Unassembled WGS sequence"/>
</dbReference>
<evidence type="ECO:0000256" key="7">
    <source>
        <dbReference type="ARBA" id="ARBA00048741"/>
    </source>
</evidence>
<dbReference type="NCBIfam" id="TIGR01536">
    <property type="entry name" value="asn_synth_AEB"/>
    <property type="match status" value="1"/>
</dbReference>
<keyword evidence="4 9" id="KW-0547">Nucleotide-binding</keyword>
<keyword evidence="8" id="KW-0061">Asparagine biosynthesis</keyword>
<evidence type="ECO:0000256" key="1">
    <source>
        <dbReference type="ARBA" id="ARBA00005187"/>
    </source>
</evidence>
<sequence>MCGIAGILALTQTIDPTKAEACLATMLDRLHHRGPDERGQFNGDRVWMGNTRLAVVGEENGRQPIWNENRTVVVVMNGEIYNAPDLVRSLTEMGHRFSTDTDTEVLVHGYEEFGLEVLDHLNGMFAFSIYDLRKGKVIIARDRFGMKPLYILKSLSVPGDLLFASELNALKSVKGFSNKYSPEGLATFLGSMYVSEPFTAFEDIRALEPGCALVCTAQGQEKHRYWDMTFNPDNSRRNEADAIAAVADVLPRAVGRHLMADRPVGTLLSGGLDSRAVSAAAWAQGGTGRAYTVGYDEAAFDESPLAAAWTKALDREHHVLRLGEAQFASIVPNRYAGHGQPYGVWVNSASEALAGEIRAQGYKAVLTGEGGDELFCGYPTLHAANIARYYRYLPAPVRSLIANATDLLPAGSSRLPLSFMAQSFAKSVTGDLLRSFYGFKEVIRYRDWKEALTPEAYAIVGEIDPAIAFTQYRERIEDWPLIDQLSYIDIKSFLASCSLVPNDNAYMSQSVETRIPLLDVEMAELVKTLPLGVRFHATDPKRLLKKALNHYLQQSAPDAVAALGPYKKMGFEVPTTVWINGPQFGPVIDHYLSRGAVERVGFFNPDYIERILSAQRTGRANNERILQTAMALQHFLG</sequence>
<feature type="active site" description="For GATase activity" evidence="8">
    <location>
        <position position="2"/>
    </location>
</feature>
<feature type="domain" description="Glutamine amidotransferase type-2" evidence="11">
    <location>
        <begin position="2"/>
        <end position="218"/>
    </location>
</feature>
<protein>
    <recommendedName>
        <fullName evidence="3">asparagine synthase (glutamine-hydrolyzing)</fullName>
        <ecNumber evidence="3">6.3.5.4</ecNumber>
    </recommendedName>
</protein>
<evidence type="ECO:0000256" key="8">
    <source>
        <dbReference type="PIRSR" id="PIRSR001589-1"/>
    </source>
</evidence>
<dbReference type="InterPro" id="IPR029055">
    <property type="entry name" value="Ntn_hydrolases_N"/>
</dbReference>
<evidence type="ECO:0000313" key="13">
    <source>
        <dbReference type="Proteomes" id="UP000271700"/>
    </source>
</evidence>
<dbReference type="Pfam" id="PF00733">
    <property type="entry name" value="Asn_synthase"/>
    <property type="match status" value="1"/>
</dbReference>
<dbReference type="InterPro" id="IPR051786">
    <property type="entry name" value="ASN_synthetase/amidase"/>
</dbReference>
<evidence type="ECO:0000259" key="11">
    <source>
        <dbReference type="PROSITE" id="PS51278"/>
    </source>
</evidence>
<dbReference type="EC" id="6.3.5.4" evidence="3"/>
<dbReference type="InterPro" id="IPR001962">
    <property type="entry name" value="Asn_synthase"/>
</dbReference>
<dbReference type="PIRSF" id="PIRSF001589">
    <property type="entry name" value="Asn_synthetase_glu-h"/>
    <property type="match status" value="1"/>
</dbReference>
<proteinExistence type="inferred from homology"/>
<dbReference type="EMBL" id="RCCT01000004">
    <property type="protein sequence ID" value="RLK03562.1"/>
    <property type="molecule type" value="Genomic_DNA"/>
</dbReference>
<dbReference type="GO" id="GO:0004066">
    <property type="term" value="F:asparagine synthase (glutamine-hydrolyzing) activity"/>
    <property type="evidence" value="ECO:0007669"/>
    <property type="project" value="UniProtKB-EC"/>
</dbReference>
<dbReference type="GO" id="GO:0005524">
    <property type="term" value="F:ATP binding"/>
    <property type="evidence" value="ECO:0007669"/>
    <property type="project" value="UniProtKB-KW"/>
</dbReference>
<dbReference type="AlphaFoldDB" id="A0A497Z772"/>
<dbReference type="RefSeq" id="WP_010443076.1">
    <property type="nucleotide sequence ID" value="NZ_AEYW01000022.1"/>
</dbReference>
<feature type="binding site" evidence="9">
    <location>
        <position position="267"/>
    </location>
    <ligand>
        <name>ATP</name>
        <dbReference type="ChEBI" id="CHEBI:30616"/>
    </ligand>
</feature>
<evidence type="ECO:0000313" key="12">
    <source>
        <dbReference type="EMBL" id="RLK03562.1"/>
    </source>
</evidence>
<accession>A0A497Z772</accession>
<evidence type="ECO:0000256" key="2">
    <source>
        <dbReference type="ARBA" id="ARBA00005752"/>
    </source>
</evidence>
<dbReference type="GO" id="GO:0006529">
    <property type="term" value="P:asparagine biosynthetic process"/>
    <property type="evidence" value="ECO:0007669"/>
    <property type="project" value="UniProtKB-KW"/>
</dbReference>
<organism evidence="12 13">
    <name type="scientific">Ruegeria conchae</name>
    <dbReference type="NCBI Taxonomy" id="981384"/>
    <lineage>
        <taxon>Bacteria</taxon>
        <taxon>Pseudomonadati</taxon>
        <taxon>Pseudomonadota</taxon>
        <taxon>Alphaproteobacteria</taxon>
        <taxon>Rhodobacterales</taxon>
        <taxon>Roseobacteraceae</taxon>
        <taxon>Ruegeria</taxon>
    </lineage>
</organism>